<name>A0ABP6L9Q9_9ACTN</name>
<dbReference type="EMBL" id="BAAAWD010000022">
    <property type="protein sequence ID" value="GAA3034337.1"/>
    <property type="molecule type" value="Genomic_DNA"/>
</dbReference>
<comment type="caution">
    <text evidence="2">The sequence shown here is derived from an EMBL/GenBank/DDBJ whole genome shotgun (WGS) entry which is preliminary data.</text>
</comment>
<feature type="region of interest" description="Disordered" evidence="1">
    <location>
        <begin position="48"/>
        <end position="79"/>
    </location>
</feature>
<keyword evidence="3" id="KW-1185">Reference proteome</keyword>
<accession>A0ABP6L9Q9</accession>
<organism evidence="2 3">
    <name type="scientific">Streptosporangium longisporum</name>
    <dbReference type="NCBI Taxonomy" id="46187"/>
    <lineage>
        <taxon>Bacteria</taxon>
        <taxon>Bacillati</taxon>
        <taxon>Actinomycetota</taxon>
        <taxon>Actinomycetes</taxon>
        <taxon>Streptosporangiales</taxon>
        <taxon>Streptosporangiaceae</taxon>
        <taxon>Streptosporangium</taxon>
    </lineage>
</organism>
<reference evidence="3" key="1">
    <citation type="journal article" date="2019" name="Int. J. Syst. Evol. Microbiol.">
        <title>The Global Catalogue of Microorganisms (GCM) 10K type strain sequencing project: providing services to taxonomists for standard genome sequencing and annotation.</title>
        <authorList>
            <consortium name="The Broad Institute Genomics Platform"/>
            <consortium name="The Broad Institute Genome Sequencing Center for Infectious Disease"/>
            <person name="Wu L."/>
            <person name="Ma J."/>
        </authorList>
    </citation>
    <scope>NUCLEOTIDE SEQUENCE [LARGE SCALE GENOMIC DNA]</scope>
    <source>
        <strain evidence="3">JCM 3106</strain>
    </source>
</reference>
<proteinExistence type="predicted"/>
<evidence type="ECO:0000256" key="1">
    <source>
        <dbReference type="SAM" id="MobiDB-lite"/>
    </source>
</evidence>
<evidence type="ECO:0000313" key="2">
    <source>
        <dbReference type="EMBL" id="GAA3034337.1"/>
    </source>
</evidence>
<gene>
    <name evidence="2" type="ORF">GCM10017559_72320</name>
</gene>
<sequence>MRGEPLAELLLLGDELVDVGENVAVLHGRPPVLFLSTSLRTVSDQEKAISSQVPAGAPMRPESGVPPAETEAPAFRTVC</sequence>
<dbReference type="Proteomes" id="UP001499930">
    <property type="component" value="Unassembled WGS sequence"/>
</dbReference>
<evidence type="ECO:0000313" key="3">
    <source>
        <dbReference type="Proteomes" id="UP001499930"/>
    </source>
</evidence>
<protein>
    <submittedName>
        <fullName evidence="2">Uncharacterized protein</fullName>
    </submittedName>
</protein>